<dbReference type="OrthoDB" id="10264446at2759"/>
<comment type="similarity">
    <text evidence="1">Belongs to the phosphatase 2A regulatory subunit.</text>
</comment>
<accession>A0A9D4U6N9</accession>
<gene>
    <name evidence="2" type="ORF">GOP47_0023012</name>
</gene>
<dbReference type="FunFam" id="1.25.10.10:FF:000353">
    <property type="entry name" value="Serine/threonine-protein phosphatase 2A 56 kDa regulatory subunit"/>
    <property type="match status" value="1"/>
</dbReference>
<evidence type="ECO:0000256" key="1">
    <source>
        <dbReference type="PIRNR" id="PIRNR028043"/>
    </source>
</evidence>
<dbReference type="Gene3D" id="1.25.10.10">
    <property type="entry name" value="Leucine-rich Repeat Variant"/>
    <property type="match status" value="1"/>
</dbReference>
<dbReference type="AlphaFoldDB" id="A0A9D4U6N9"/>
<proteinExistence type="inferred from homology"/>
<dbReference type="GO" id="GO:0000159">
    <property type="term" value="C:protein phosphatase type 2A complex"/>
    <property type="evidence" value="ECO:0007669"/>
    <property type="project" value="UniProtKB-UniRule"/>
</dbReference>
<dbReference type="Proteomes" id="UP000886520">
    <property type="component" value="Chromosome 22"/>
</dbReference>
<organism evidence="2 3">
    <name type="scientific">Adiantum capillus-veneris</name>
    <name type="common">Maidenhair fern</name>
    <dbReference type="NCBI Taxonomy" id="13818"/>
    <lineage>
        <taxon>Eukaryota</taxon>
        <taxon>Viridiplantae</taxon>
        <taxon>Streptophyta</taxon>
        <taxon>Embryophyta</taxon>
        <taxon>Tracheophyta</taxon>
        <taxon>Polypodiopsida</taxon>
        <taxon>Polypodiidae</taxon>
        <taxon>Polypodiales</taxon>
        <taxon>Pteridineae</taxon>
        <taxon>Pteridaceae</taxon>
        <taxon>Vittarioideae</taxon>
        <taxon>Adiantum</taxon>
    </lineage>
</organism>
<dbReference type="Pfam" id="PF01603">
    <property type="entry name" value="B56"/>
    <property type="match status" value="1"/>
</dbReference>
<sequence length="416" mass="48229">MATTTITITTEILAWPMSCNASAARTSISTIKTTPPLRSLPLFSDVSLAERPNLFIAKLHLCSHVYDFRDPTSSLKEKHIKKRTLLELVDFISSDSMKITEFVVEEVIKMVAANLFRALPHNMRENFQAQSFDKEDEEPILEPAWPHLVVVYEFFLLFITSTATDAKIARLYINQSFILKLMDLFESEDSRERQYLKTILHRIYGKFMVYRSFVRQAVNNIFHHFVLETERHHGIAEFLEILGSIINGFAIPLKEEHINFLVRALIPLHKAKSLSTYHQQLCYCMTQYIAKDLRLVDTVVKSLLKYWPITNSHKEVSFLGELEEILEVTQPEIFEQCMVPLFRQVDRCLNSPHFQVAERALFLCNNSHIVNLIKPHRSVILPIIVPSLESNGSHYWNRMLVQRRRSQGNHSEGETD</sequence>
<dbReference type="EMBL" id="JABFUD020000022">
    <property type="protein sequence ID" value="KAI5062473.1"/>
    <property type="molecule type" value="Genomic_DNA"/>
</dbReference>
<dbReference type="GO" id="GO:0019888">
    <property type="term" value="F:protein phosphatase regulator activity"/>
    <property type="evidence" value="ECO:0007669"/>
    <property type="project" value="UniProtKB-UniRule"/>
</dbReference>
<protein>
    <recommendedName>
        <fullName evidence="1">Serine/threonine protein phosphatase 2A regulatory subunit</fullName>
    </recommendedName>
</protein>
<reference evidence="2" key="1">
    <citation type="submission" date="2021-01" db="EMBL/GenBank/DDBJ databases">
        <title>Adiantum capillus-veneris genome.</title>
        <authorList>
            <person name="Fang Y."/>
            <person name="Liao Q."/>
        </authorList>
    </citation>
    <scope>NUCLEOTIDE SEQUENCE</scope>
    <source>
        <strain evidence="2">H3</strain>
        <tissue evidence="2">Leaf</tissue>
    </source>
</reference>
<keyword evidence="3" id="KW-1185">Reference proteome</keyword>
<dbReference type="InterPro" id="IPR016024">
    <property type="entry name" value="ARM-type_fold"/>
</dbReference>
<evidence type="ECO:0000313" key="2">
    <source>
        <dbReference type="EMBL" id="KAI5062473.1"/>
    </source>
</evidence>
<comment type="caution">
    <text evidence="2">The sequence shown here is derived from an EMBL/GenBank/DDBJ whole genome shotgun (WGS) entry which is preliminary data.</text>
</comment>
<name>A0A9D4U6N9_ADICA</name>
<dbReference type="InterPro" id="IPR011989">
    <property type="entry name" value="ARM-like"/>
</dbReference>
<dbReference type="SUPFAM" id="SSF48371">
    <property type="entry name" value="ARM repeat"/>
    <property type="match status" value="1"/>
</dbReference>
<dbReference type="PIRSF" id="PIRSF028043">
    <property type="entry name" value="PP2A_B56"/>
    <property type="match status" value="1"/>
</dbReference>
<evidence type="ECO:0000313" key="3">
    <source>
        <dbReference type="Proteomes" id="UP000886520"/>
    </source>
</evidence>
<comment type="function">
    <text evidence="1">The B regulatory subunit might modulate substrate selectivity and catalytic activity, and also might direct the localization of the catalytic enzyme to a particular subcellular compartment.</text>
</comment>
<dbReference type="PANTHER" id="PTHR10257:SF3">
    <property type="entry name" value="SERINE_THREONINE-PROTEIN PHOSPHATASE 2A 56 KDA REGULATORY SUBUNIT GAMMA ISOFORM"/>
    <property type="match status" value="1"/>
</dbReference>
<dbReference type="GO" id="GO:0007165">
    <property type="term" value="P:signal transduction"/>
    <property type="evidence" value="ECO:0007669"/>
    <property type="project" value="InterPro"/>
</dbReference>
<dbReference type="InterPro" id="IPR002554">
    <property type="entry name" value="PP2A_B56"/>
</dbReference>
<dbReference type="PANTHER" id="PTHR10257">
    <property type="entry name" value="SERINE/THREONINE PROTEIN PHOSPHATASE 2A PP2A REGULATORY SUBUNIT B"/>
    <property type="match status" value="1"/>
</dbReference>